<accession>A0ABQ2W0R8</accession>
<organism evidence="1 2">
    <name type="scientific">Streptomyces gelaticus</name>
    <dbReference type="NCBI Taxonomy" id="285446"/>
    <lineage>
        <taxon>Bacteria</taxon>
        <taxon>Bacillati</taxon>
        <taxon>Actinomycetota</taxon>
        <taxon>Actinomycetes</taxon>
        <taxon>Kitasatosporales</taxon>
        <taxon>Streptomycetaceae</taxon>
        <taxon>Streptomyces</taxon>
    </lineage>
</organism>
<dbReference type="EMBL" id="BMTF01000007">
    <property type="protein sequence ID" value="GGV83964.1"/>
    <property type="molecule type" value="Genomic_DNA"/>
</dbReference>
<protein>
    <submittedName>
        <fullName evidence="1">Uncharacterized protein</fullName>
    </submittedName>
</protein>
<sequence length="141" mass="15920">MEFTRRDEIGATVSVCIFRDTVPTGMVVFCDFDTTDYPRAQTGLEEFLFLPGCLVVMGNSDKDIRVEVRVGGSNISGAQRVFEGVMTFHSGVLSISDPESPNVESLHLPRSGSWNVQVYLRSMPEMDEMYFIFDFDQWKGE</sequence>
<evidence type="ECO:0000313" key="1">
    <source>
        <dbReference type="EMBL" id="GGV83964.1"/>
    </source>
</evidence>
<evidence type="ECO:0000313" key="2">
    <source>
        <dbReference type="Proteomes" id="UP000660675"/>
    </source>
</evidence>
<proteinExistence type="predicted"/>
<keyword evidence="2" id="KW-1185">Reference proteome</keyword>
<name>A0ABQ2W0R8_9ACTN</name>
<comment type="caution">
    <text evidence="1">The sequence shown here is derived from an EMBL/GenBank/DDBJ whole genome shotgun (WGS) entry which is preliminary data.</text>
</comment>
<dbReference type="Proteomes" id="UP000660675">
    <property type="component" value="Unassembled WGS sequence"/>
</dbReference>
<reference evidence="2" key="1">
    <citation type="journal article" date="2019" name="Int. J. Syst. Evol. Microbiol.">
        <title>The Global Catalogue of Microorganisms (GCM) 10K type strain sequencing project: providing services to taxonomists for standard genome sequencing and annotation.</title>
        <authorList>
            <consortium name="The Broad Institute Genomics Platform"/>
            <consortium name="The Broad Institute Genome Sequencing Center for Infectious Disease"/>
            <person name="Wu L."/>
            <person name="Ma J."/>
        </authorList>
    </citation>
    <scope>NUCLEOTIDE SEQUENCE [LARGE SCALE GENOMIC DNA]</scope>
    <source>
        <strain evidence="2">JCM 4376</strain>
    </source>
</reference>
<gene>
    <name evidence="1" type="ORF">GCM10015535_28070</name>
</gene>